<dbReference type="AlphaFoldDB" id="A0A5B7SVN5"/>
<evidence type="ECO:0000313" key="1">
    <source>
        <dbReference type="EMBL" id="QCX01078.1"/>
    </source>
</evidence>
<dbReference type="Proteomes" id="UP000310017">
    <property type="component" value="Chromosome"/>
</dbReference>
<dbReference type="RefSeq" id="WP_138853417.1">
    <property type="nucleotide sequence ID" value="NZ_CP040710.1"/>
</dbReference>
<dbReference type="OrthoDB" id="725917at2"/>
<dbReference type="Gene3D" id="1.25.40.390">
    <property type="match status" value="2"/>
</dbReference>
<proteinExistence type="predicted"/>
<dbReference type="InterPro" id="IPR041662">
    <property type="entry name" value="SusD-like_2"/>
</dbReference>
<dbReference type="EMBL" id="CP040710">
    <property type="protein sequence ID" value="QCX01078.1"/>
    <property type="molecule type" value="Genomic_DNA"/>
</dbReference>
<gene>
    <name evidence="1" type="ORF">FGM00_13490</name>
</gene>
<keyword evidence="1" id="KW-0449">Lipoprotein</keyword>
<dbReference type="SUPFAM" id="SSF48452">
    <property type="entry name" value="TPR-like"/>
    <property type="match status" value="1"/>
</dbReference>
<name>A0A5B7SVN5_9FLAO</name>
<dbReference type="InterPro" id="IPR024302">
    <property type="entry name" value="SusD-like"/>
</dbReference>
<organism evidence="1 2">
    <name type="scientific">Aggregatimonas sangjinii</name>
    <dbReference type="NCBI Taxonomy" id="2583587"/>
    <lineage>
        <taxon>Bacteria</taxon>
        <taxon>Pseudomonadati</taxon>
        <taxon>Bacteroidota</taxon>
        <taxon>Flavobacteriia</taxon>
        <taxon>Flavobacteriales</taxon>
        <taxon>Flavobacteriaceae</taxon>
        <taxon>Aggregatimonas</taxon>
    </lineage>
</organism>
<evidence type="ECO:0000313" key="2">
    <source>
        <dbReference type="Proteomes" id="UP000310017"/>
    </source>
</evidence>
<keyword evidence="2" id="KW-1185">Reference proteome</keyword>
<dbReference type="Pfam" id="PF12771">
    <property type="entry name" value="SusD-like_2"/>
    <property type="match status" value="1"/>
</dbReference>
<dbReference type="KEGG" id="asag:FGM00_13490"/>
<sequence length="549" mass="60064">MKKIIKFIAIVFATGIVFNSCETTELDLASDPNALTPSQANPDFYLNTVQETFARTVESLGENGAELTRIENMFGRNYQNVYSPASVDNEWEQSYQEVIKNIRDMNVLAEEAELFYHIGMGQVMEAYTITLLVDFFGDVPYSEAIQAPEILNPAVDSGADIYAAALALLDQATENFNATPSALPQNDFFYNGDADAWIRAINTLKLRLYLNTGNIDAFDEIVDDEDDFISSTDEDFQFQWGSNLVQPDTRHPNYAQTYTAQGAQGDYASIWLMDLMDTSDDPRIRYYFYRQSATVPGAPGVAPNEETLACSLTDPPAHYVAGGYEYCSLPNGYWGRDHGNDEGTPPDGFLRVAPGVYPQAGQFDDDSFGEIALGSGGGGAGITPMLLASTVDFWRAEVAMSSSTSDALELVLDGIEKSIAKVQSFGSVDSSADGSLAPTPADNQAYLTNVGAEFNDVDASTDDQWNILAEQFFIALKGNGHDSYNFYRRTGYPNDIQPNVEPNPGAFIRSLFYPANAANNNQNVTQKAGVTEQVFWDTNPASPAFPPAN</sequence>
<dbReference type="InterPro" id="IPR011990">
    <property type="entry name" value="TPR-like_helical_dom_sf"/>
</dbReference>
<reference evidence="1 2" key="1">
    <citation type="submission" date="2019-05" db="EMBL/GenBank/DDBJ databases">
        <title>Genome sequencing of F202Z8.</title>
        <authorList>
            <person name="Kwon Y.M."/>
        </authorList>
    </citation>
    <scope>NUCLEOTIDE SEQUENCE [LARGE SCALE GENOMIC DNA]</scope>
    <source>
        <strain evidence="1 2">F202Z8</strain>
    </source>
</reference>
<protein>
    <submittedName>
        <fullName evidence="1">SusD/RagB family nutrient-binding outer membrane lipoprotein</fullName>
    </submittedName>
</protein>
<dbReference type="Pfam" id="PF12741">
    <property type="entry name" value="SusD-like"/>
    <property type="match status" value="1"/>
</dbReference>
<accession>A0A5B7SVN5</accession>